<dbReference type="EMBL" id="CABVGY010000008">
    <property type="protein sequence ID" value="VVM70089.1"/>
    <property type="molecule type" value="Genomic_DNA"/>
</dbReference>
<dbReference type="InterPro" id="IPR011146">
    <property type="entry name" value="HIT-like"/>
</dbReference>
<dbReference type="Pfam" id="PF01230">
    <property type="entry name" value="HIT"/>
    <property type="match status" value="1"/>
</dbReference>
<protein>
    <recommendedName>
        <fullName evidence="2">HIT domain-containing protein</fullName>
    </recommendedName>
</protein>
<dbReference type="Proteomes" id="UP000326729">
    <property type="component" value="Unassembled WGS sequence"/>
</dbReference>
<dbReference type="Gene3D" id="3.30.428.10">
    <property type="entry name" value="HIT-like"/>
    <property type="match status" value="1"/>
</dbReference>
<sequence length="149" mass="16743">MPLISQRVDLARNGANDKVICRMASGWAVMGDVQFLPGYCLLLPDPVVPSLNDLDTEARTAYLLDMARLGDAVLQATGALRMNYEILGNSEPELHCHIFPRYASEPEHNIKMPVWFYDWKTAIAYSEQEHGELRMKIAKLLDASSQSAY</sequence>
<gene>
    <name evidence="3" type="ORF">PS659_01778</name>
</gene>
<reference evidence="3 4" key="1">
    <citation type="submission" date="2019-09" db="EMBL/GenBank/DDBJ databases">
        <authorList>
            <person name="Chandra G."/>
            <person name="Truman W A."/>
        </authorList>
    </citation>
    <scope>NUCLEOTIDE SEQUENCE [LARGE SCALE GENOMIC DNA]</scope>
    <source>
        <strain evidence="3">PS659</strain>
    </source>
</reference>
<comment type="caution">
    <text evidence="1">Lacks conserved residue(s) required for the propagation of feature annotation.</text>
</comment>
<dbReference type="SUPFAM" id="SSF54197">
    <property type="entry name" value="HIT-like"/>
    <property type="match status" value="1"/>
</dbReference>
<organism evidence="3 4">
    <name type="scientific">Pseudomonas fluorescens</name>
    <dbReference type="NCBI Taxonomy" id="294"/>
    <lineage>
        <taxon>Bacteria</taxon>
        <taxon>Pseudomonadati</taxon>
        <taxon>Pseudomonadota</taxon>
        <taxon>Gammaproteobacteria</taxon>
        <taxon>Pseudomonadales</taxon>
        <taxon>Pseudomonadaceae</taxon>
        <taxon>Pseudomonas</taxon>
    </lineage>
</organism>
<dbReference type="AlphaFoldDB" id="A0A5E6RNS4"/>
<evidence type="ECO:0000256" key="1">
    <source>
        <dbReference type="PROSITE-ProRule" id="PRU00464"/>
    </source>
</evidence>
<evidence type="ECO:0000313" key="3">
    <source>
        <dbReference type="EMBL" id="VVM70089.1"/>
    </source>
</evidence>
<accession>A0A5E6RNS4</accession>
<dbReference type="OrthoDB" id="9799145at2"/>
<feature type="domain" description="HIT" evidence="2">
    <location>
        <begin position="6"/>
        <end position="108"/>
    </location>
</feature>
<dbReference type="RefSeq" id="WP_150715764.1">
    <property type="nucleotide sequence ID" value="NZ_CABVGY010000008.1"/>
</dbReference>
<dbReference type="InterPro" id="IPR036265">
    <property type="entry name" value="HIT-like_sf"/>
</dbReference>
<evidence type="ECO:0000259" key="2">
    <source>
        <dbReference type="PROSITE" id="PS51084"/>
    </source>
</evidence>
<dbReference type="GO" id="GO:0003824">
    <property type="term" value="F:catalytic activity"/>
    <property type="evidence" value="ECO:0007669"/>
    <property type="project" value="InterPro"/>
</dbReference>
<evidence type="ECO:0000313" key="4">
    <source>
        <dbReference type="Proteomes" id="UP000326729"/>
    </source>
</evidence>
<proteinExistence type="predicted"/>
<name>A0A5E6RNS4_PSEFL</name>
<dbReference type="PROSITE" id="PS51084">
    <property type="entry name" value="HIT_2"/>
    <property type="match status" value="1"/>
</dbReference>